<dbReference type="AlphaFoldDB" id="X1IW22"/>
<comment type="caution">
    <text evidence="1">The sequence shown here is derived from an EMBL/GenBank/DDBJ whole genome shotgun (WGS) entry which is preliminary data.</text>
</comment>
<reference evidence="1" key="1">
    <citation type="journal article" date="2014" name="Front. Microbiol.">
        <title>High frequency of phylogenetically diverse reductive dehalogenase-homologous genes in deep subseafloor sedimentary metagenomes.</title>
        <authorList>
            <person name="Kawai M."/>
            <person name="Futagami T."/>
            <person name="Toyoda A."/>
            <person name="Takaki Y."/>
            <person name="Nishi S."/>
            <person name="Hori S."/>
            <person name="Arai W."/>
            <person name="Tsubouchi T."/>
            <person name="Morono Y."/>
            <person name="Uchiyama I."/>
            <person name="Ito T."/>
            <person name="Fujiyama A."/>
            <person name="Inagaki F."/>
            <person name="Takami H."/>
        </authorList>
    </citation>
    <scope>NUCLEOTIDE SEQUENCE</scope>
    <source>
        <strain evidence="1">Expedition CK06-06</strain>
    </source>
</reference>
<accession>X1IW22</accession>
<protein>
    <submittedName>
        <fullName evidence="1">Uncharacterized protein</fullName>
    </submittedName>
</protein>
<proteinExistence type="predicted"/>
<gene>
    <name evidence="1" type="ORF">S03H2_59902</name>
</gene>
<name>X1IW22_9ZZZZ</name>
<evidence type="ECO:0000313" key="1">
    <source>
        <dbReference type="EMBL" id="GAH85917.1"/>
    </source>
</evidence>
<dbReference type="EMBL" id="BARU01038555">
    <property type="protein sequence ID" value="GAH85917.1"/>
    <property type="molecule type" value="Genomic_DNA"/>
</dbReference>
<organism evidence="1">
    <name type="scientific">marine sediment metagenome</name>
    <dbReference type="NCBI Taxonomy" id="412755"/>
    <lineage>
        <taxon>unclassified sequences</taxon>
        <taxon>metagenomes</taxon>
        <taxon>ecological metagenomes</taxon>
    </lineage>
</organism>
<sequence>MVEYKTLEQQIQELWKSRGLEVQTIQFKAISVDKKIYEWIIHAKRKE</sequence>